<name>G6AZY9_9BACT</name>
<dbReference type="GeneID" id="78337718"/>
<organism evidence="1 2">
    <name type="scientific">Leyella stercorea DSM 18206</name>
    <dbReference type="NCBI Taxonomy" id="1002367"/>
    <lineage>
        <taxon>Bacteria</taxon>
        <taxon>Pseudomonadati</taxon>
        <taxon>Bacteroidota</taxon>
        <taxon>Bacteroidia</taxon>
        <taxon>Bacteroidales</taxon>
        <taxon>Prevotellaceae</taxon>
        <taxon>Leyella</taxon>
    </lineage>
</organism>
<evidence type="ECO:0000313" key="1">
    <source>
        <dbReference type="EMBL" id="EHJ38052.1"/>
    </source>
</evidence>
<reference evidence="1 2" key="1">
    <citation type="submission" date="2011-08" db="EMBL/GenBank/DDBJ databases">
        <authorList>
            <person name="Weinstock G."/>
            <person name="Sodergren E."/>
            <person name="Clifton S."/>
            <person name="Fulton L."/>
            <person name="Fulton B."/>
            <person name="Courtney L."/>
            <person name="Fronick C."/>
            <person name="Harrison M."/>
            <person name="Strong C."/>
            <person name="Farmer C."/>
            <person name="Delahaunty K."/>
            <person name="Markovic C."/>
            <person name="Hall O."/>
            <person name="Minx P."/>
            <person name="Tomlinson C."/>
            <person name="Mitreva M."/>
            <person name="Hou S."/>
            <person name="Chen J."/>
            <person name="Wollam A."/>
            <person name="Pepin K.H."/>
            <person name="Johnson M."/>
            <person name="Bhonagiri V."/>
            <person name="Zhang X."/>
            <person name="Suruliraj S."/>
            <person name="Warren W."/>
            <person name="Chinwalla A."/>
            <person name="Mardis E.R."/>
            <person name="Wilson R.K."/>
        </authorList>
    </citation>
    <scope>NUCLEOTIDE SEQUENCE [LARGE SCALE GENOMIC DNA]</scope>
    <source>
        <strain evidence="1 2">DSM 18206</strain>
    </source>
</reference>
<dbReference type="eggNOG" id="ENOG5030K8I">
    <property type="taxonomic scope" value="Bacteria"/>
</dbReference>
<evidence type="ECO:0000313" key="2">
    <source>
        <dbReference type="Proteomes" id="UP000004407"/>
    </source>
</evidence>
<comment type="caution">
    <text evidence="1">The sequence shown here is derived from an EMBL/GenBank/DDBJ whole genome shotgun (WGS) entry which is preliminary data.</text>
</comment>
<dbReference type="HOGENOM" id="CLU_131389_0_0_10"/>
<dbReference type="EMBL" id="AFZZ01000189">
    <property type="protein sequence ID" value="EHJ38052.1"/>
    <property type="molecule type" value="Genomic_DNA"/>
</dbReference>
<protein>
    <submittedName>
        <fullName evidence="1">Uncharacterized protein</fullName>
    </submittedName>
</protein>
<proteinExistence type="predicted"/>
<dbReference type="RefSeq" id="WP_007901510.1">
    <property type="nucleotide sequence ID" value="NZ_JH379449.1"/>
</dbReference>
<sequence>MAWHEIVKYSPQNYNSDGVYTADEWTSRCDVGKCYDEKSFTLEEYLNVEQHYIAVVISVMKATNCKYMTIQYLEADKEDIVSGIKSSKFYDIDSPLLNSISLLNEKRRIHINKLPDIMRLALREYLYVELCNKEHRLQVEFGYDYYLKISCLLDNETLNNLVQRENLYLDPR</sequence>
<gene>
    <name evidence="1" type="ORF">HMPREF0673_02206</name>
</gene>
<dbReference type="Proteomes" id="UP000004407">
    <property type="component" value="Unassembled WGS sequence"/>
</dbReference>
<dbReference type="AlphaFoldDB" id="G6AZY9"/>
<accession>G6AZY9</accession>